<protein>
    <recommendedName>
        <fullName evidence="3">54S ribosomal protein L31, mitochondrial</fullName>
    </recommendedName>
</protein>
<evidence type="ECO:0000313" key="2">
    <source>
        <dbReference type="Proteomes" id="UP000447873"/>
    </source>
</evidence>
<gene>
    <name evidence="1" type="ORF">EG328_003814</name>
</gene>
<comment type="caution">
    <text evidence="1">The sequence shown here is derived from an EMBL/GenBank/DDBJ whole genome shotgun (WGS) entry which is preliminary data.</text>
</comment>
<name>A0A8H3YUW7_VENIN</name>
<dbReference type="GO" id="GO:0005762">
    <property type="term" value="C:mitochondrial large ribosomal subunit"/>
    <property type="evidence" value="ECO:0007669"/>
    <property type="project" value="TreeGrafter"/>
</dbReference>
<reference evidence="1 2" key="1">
    <citation type="submission" date="2018-12" db="EMBL/GenBank/DDBJ databases">
        <title>Venturia inaequalis Genome Resource.</title>
        <authorList>
            <person name="Lichtner F.J."/>
        </authorList>
    </citation>
    <scope>NUCLEOTIDE SEQUENCE [LARGE SCALE GENOMIC DNA]</scope>
    <source>
        <strain evidence="1 2">120213</strain>
    </source>
</reference>
<evidence type="ECO:0000313" key="1">
    <source>
        <dbReference type="EMBL" id="KAE9974484.1"/>
    </source>
</evidence>
<dbReference type="InterPro" id="IPR016340">
    <property type="entry name" value="Ribosomal_mL60"/>
</dbReference>
<dbReference type="AlphaFoldDB" id="A0A8H3YUW7"/>
<dbReference type="Proteomes" id="UP000447873">
    <property type="component" value="Unassembled WGS sequence"/>
</dbReference>
<sequence length="144" mass="17265">MFGPFKLTNPLSVGLLWKIPWRLSKFQKNRQRFRLRRVDAIVATVDNALKKKGTTTKAVELWKEEMPTEPEMLAKDKYTIFDRKARRYRKGIHKLPKWTRLIRPTDQYRAPQELWIFTNERGDLTTRHHFGSTPDTYTYLQLQT</sequence>
<evidence type="ECO:0008006" key="3">
    <source>
        <dbReference type="Google" id="ProtNLM"/>
    </source>
</evidence>
<proteinExistence type="predicted"/>
<accession>A0A8H3YUW7</accession>
<dbReference type="PANTHER" id="PTHR28271">
    <property type="entry name" value="54S RIBOSOMAL PROTEIN L31, MITOCHONDRIAL"/>
    <property type="match status" value="1"/>
</dbReference>
<dbReference type="GO" id="GO:0003735">
    <property type="term" value="F:structural constituent of ribosome"/>
    <property type="evidence" value="ECO:0007669"/>
    <property type="project" value="TreeGrafter"/>
</dbReference>
<dbReference type="PANTHER" id="PTHR28271:SF1">
    <property type="entry name" value="LARGE RIBOSOMAL SUBUNIT PROTEIN ML60"/>
    <property type="match status" value="1"/>
</dbReference>
<dbReference type="EMBL" id="WNWS01000218">
    <property type="protein sequence ID" value="KAE9974484.1"/>
    <property type="molecule type" value="Genomic_DNA"/>
</dbReference>
<organism evidence="1 2">
    <name type="scientific">Venturia inaequalis</name>
    <name type="common">Apple scab fungus</name>
    <dbReference type="NCBI Taxonomy" id="5025"/>
    <lineage>
        <taxon>Eukaryota</taxon>
        <taxon>Fungi</taxon>
        <taxon>Dikarya</taxon>
        <taxon>Ascomycota</taxon>
        <taxon>Pezizomycotina</taxon>
        <taxon>Dothideomycetes</taxon>
        <taxon>Pleosporomycetidae</taxon>
        <taxon>Venturiales</taxon>
        <taxon>Venturiaceae</taxon>
        <taxon>Venturia</taxon>
    </lineage>
</organism>
<dbReference type="Pfam" id="PF09784">
    <property type="entry name" value="L31"/>
    <property type="match status" value="1"/>
</dbReference>